<comment type="caution">
    <text evidence="2">The sequence shown here is derived from an EMBL/GenBank/DDBJ whole genome shotgun (WGS) entry which is preliminary data.</text>
</comment>
<evidence type="ECO:0000313" key="3">
    <source>
        <dbReference type="EMBL" id="CAF4434101.1"/>
    </source>
</evidence>
<name>A0A8S2G2T5_9BILA</name>
<evidence type="ECO:0000313" key="2">
    <source>
        <dbReference type="EMBL" id="CAF1616971.1"/>
    </source>
</evidence>
<dbReference type="EMBL" id="CAJNOK010054783">
    <property type="protein sequence ID" value="CAF1616971.1"/>
    <property type="molecule type" value="Genomic_DNA"/>
</dbReference>
<dbReference type="Proteomes" id="UP000682733">
    <property type="component" value="Unassembled WGS sequence"/>
</dbReference>
<dbReference type="EMBL" id="CAJOBA010079378">
    <property type="protein sequence ID" value="CAF4434101.1"/>
    <property type="molecule type" value="Genomic_DNA"/>
</dbReference>
<evidence type="ECO:0000256" key="1">
    <source>
        <dbReference type="SAM" id="MobiDB-lite"/>
    </source>
</evidence>
<feature type="region of interest" description="Disordered" evidence="1">
    <location>
        <begin position="1"/>
        <end position="28"/>
    </location>
</feature>
<accession>A0A8S2G2T5</accession>
<protein>
    <submittedName>
        <fullName evidence="2">Uncharacterized protein</fullName>
    </submittedName>
</protein>
<evidence type="ECO:0000313" key="4">
    <source>
        <dbReference type="Proteomes" id="UP000677228"/>
    </source>
</evidence>
<proteinExistence type="predicted"/>
<reference evidence="2" key="1">
    <citation type="submission" date="2021-02" db="EMBL/GenBank/DDBJ databases">
        <authorList>
            <person name="Nowell W R."/>
        </authorList>
    </citation>
    <scope>NUCLEOTIDE SEQUENCE</scope>
</reference>
<organism evidence="2 4">
    <name type="scientific">Didymodactylos carnosus</name>
    <dbReference type="NCBI Taxonomy" id="1234261"/>
    <lineage>
        <taxon>Eukaryota</taxon>
        <taxon>Metazoa</taxon>
        <taxon>Spiralia</taxon>
        <taxon>Gnathifera</taxon>
        <taxon>Rotifera</taxon>
        <taxon>Eurotatoria</taxon>
        <taxon>Bdelloidea</taxon>
        <taxon>Philodinida</taxon>
        <taxon>Philodinidae</taxon>
        <taxon>Didymodactylos</taxon>
    </lineage>
</organism>
<dbReference type="AlphaFoldDB" id="A0A8S2G2T5"/>
<feature type="non-terminal residue" evidence="2">
    <location>
        <position position="1"/>
    </location>
</feature>
<dbReference type="Proteomes" id="UP000677228">
    <property type="component" value="Unassembled WGS sequence"/>
</dbReference>
<feature type="compositionally biased region" description="Basic and acidic residues" evidence="1">
    <location>
        <begin position="12"/>
        <end position="28"/>
    </location>
</feature>
<sequence>SPAAIPVAKSKLPHDNRGRGATDTGMNHKADRYTGIGMNYNGDRYTGMNYDDDRYIGISMKCNQSVDITRILRYDTIWRKTV</sequence>
<gene>
    <name evidence="2" type="ORF">OVA965_LOCUS42978</name>
    <name evidence="3" type="ORF">TMI583_LOCUS45057</name>
</gene>